<reference evidence="4" key="1">
    <citation type="journal article" date="2023" name="Commun. Biol.">
        <title>Genome analysis of Parmales, the sister group of diatoms, reveals the evolutionary specialization of diatoms from phago-mixotrophs to photoautotrophs.</title>
        <authorList>
            <person name="Ban H."/>
            <person name="Sato S."/>
            <person name="Yoshikawa S."/>
            <person name="Yamada K."/>
            <person name="Nakamura Y."/>
            <person name="Ichinomiya M."/>
            <person name="Sato N."/>
            <person name="Blanc-Mathieu R."/>
            <person name="Endo H."/>
            <person name="Kuwata A."/>
            <person name="Ogata H."/>
        </authorList>
    </citation>
    <scope>NUCLEOTIDE SEQUENCE [LARGE SCALE GENOMIC DNA]</scope>
</reference>
<protein>
    <recommendedName>
        <fullName evidence="2">G-patch domain-containing protein</fullName>
    </recommendedName>
</protein>
<gene>
    <name evidence="3" type="ORF">TL16_g04262</name>
</gene>
<dbReference type="AlphaFoldDB" id="A0A9W7A7R4"/>
<evidence type="ECO:0000256" key="1">
    <source>
        <dbReference type="SAM" id="MobiDB-lite"/>
    </source>
</evidence>
<dbReference type="InterPro" id="IPR000467">
    <property type="entry name" value="G_patch_dom"/>
</dbReference>
<organism evidence="3 4">
    <name type="scientific">Triparma laevis f. inornata</name>
    <dbReference type="NCBI Taxonomy" id="1714386"/>
    <lineage>
        <taxon>Eukaryota</taxon>
        <taxon>Sar</taxon>
        <taxon>Stramenopiles</taxon>
        <taxon>Ochrophyta</taxon>
        <taxon>Bolidophyceae</taxon>
        <taxon>Parmales</taxon>
        <taxon>Triparmaceae</taxon>
        <taxon>Triparma</taxon>
    </lineage>
</organism>
<dbReference type="EMBL" id="BLQM01000116">
    <property type="protein sequence ID" value="GMH65686.1"/>
    <property type="molecule type" value="Genomic_DNA"/>
</dbReference>
<comment type="caution">
    <text evidence="3">The sequence shown here is derived from an EMBL/GenBank/DDBJ whole genome shotgun (WGS) entry which is preliminary data.</text>
</comment>
<feature type="region of interest" description="Disordered" evidence="1">
    <location>
        <begin position="94"/>
        <end position="157"/>
    </location>
</feature>
<evidence type="ECO:0000259" key="2">
    <source>
        <dbReference type="PROSITE" id="PS50174"/>
    </source>
</evidence>
<proteinExistence type="predicted"/>
<evidence type="ECO:0000313" key="3">
    <source>
        <dbReference type="EMBL" id="GMH65686.1"/>
    </source>
</evidence>
<feature type="compositionally biased region" description="Basic residues" evidence="1">
    <location>
        <begin position="130"/>
        <end position="157"/>
    </location>
</feature>
<feature type="domain" description="G-patch" evidence="2">
    <location>
        <begin position="18"/>
        <end position="43"/>
    </location>
</feature>
<dbReference type="GO" id="GO:0003676">
    <property type="term" value="F:nucleic acid binding"/>
    <property type="evidence" value="ECO:0007669"/>
    <property type="project" value="InterPro"/>
</dbReference>
<dbReference type="Pfam" id="PF01585">
    <property type="entry name" value="G-patch"/>
    <property type="match status" value="1"/>
</dbReference>
<dbReference type="PROSITE" id="PS50174">
    <property type="entry name" value="G_PATCH"/>
    <property type="match status" value="1"/>
</dbReference>
<name>A0A9W7A7R4_9STRA</name>
<dbReference type="SMART" id="SM00443">
    <property type="entry name" value="G_patch"/>
    <property type="match status" value="1"/>
</dbReference>
<sequence>MPKPPPTSSSTTNSLPAEGSFAYKQLLKMGWTPGAGLGKDSQGAGMISVVKHADGVGIGAGADRGTEGWTKNDGKALDDIYGCMQSIGAPLKKIKKKRVESPMRCVKNGWGDAKGGEKSEKDKEAIFGKRREKKSKKEKKEKKEKNVKKKKKSDAKV</sequence>
<dbReference type="Proteomes" id="UP001162640">
    <property type="component" value="Unassembled WGS sequence"/>
</dbReference>
<feature type="compositionally biased region" description="Basic and acidic residues" evidence="1">
    <location>
        <begin position="114"/>
        <end position="129"/>
    </location>
</feature>
<accession>A0A9W7A7R4</accession>
<evidence type="ECO:0000313" key="4">
    <source>
        <dbReference type="Proteomes" id="UP001162640"/>
    </source>
</evidence>